<dbReference type="Proteomes" id="UP000239494">
    <property type="component" value="Unassembled WGS sequence"/>
</dbReference>
<accession>A0A2T0T4D4</accession>
<evidence type="ECO:0000259" key="2">
    <source>
        <dbReference type="Pfam" id="PF00675"/>
    </source>
</evidence>
<dbReference type="Pfam" id="PF00675">
    <property type="entry name" value="Peptidase_M16"/>
    <property type="match status" value="1"/>
</dbReference>
<gene>
    <name evidence="4" type="ORF">CLV43_106229</name>
</gene>
<dbReference type="RefSeq" id="WP_106189041.1">
    <property type="nucleotide sequence ID" value="NZ_PVTF01000006.1"/>
</dbReference>
<feature type="domain" description="Peptidase M16 C-terminal" evidence="3">
    <location>
        <begin position="239"/>
        <end position="324"/>
    </location>
</feature>
<dbReference type="PANTHER" id="PTHR11851">
    <property type="entry name" value="METALLOPROTEASE"/>
    <property type="match status" value="1"/>
</dbReference>
<comment type="similarity">
    <text evidence="1">Belongs to the peptidase M16 family.</text>
</comment>
<dbReference type="Gene3D" id="3.30.830.10">
    <property type="entry name" value="Metalloenzyme, LuxS/M16 peptidase-like"/>
    <property type="match status" value="2"/>
</dbReference>
<proteinExistence type="inferred from homology"/>
<evidence type="ECO:0000256" key="1">
    <source>
        <dbReference type="ARBA" id="ARBA00007261"/>
    </source>
</evidence>
<dbReference type="SUPFAM" id="SSF63411">
    <property type="entry name" value="LuxS/MPP-like metallohydrolase"/>
    <property type="match status" value="2"/>
</dbReference>
<organism evidence="4 5">
    <name type="scientific">Umezawaea tangerina</name>
    <dbReference type="NCBI Taxonomy" id="84725"/>
    <lineage>
        <taxon>Bacteria</taxon>
        <taxon>Bacillati</taxon>
        <taxon>Actinomycetota</taxon>
        <taxon>Actinomycetes</taxon>
        <taxon>Pseudonocardiales</taxon>
        <taxon>Pseudonocardiaceae</taxon>
        <taxon>Umezawaea</taxon>
    </lineage>
</organism>
<name>A0A2T0T4D4_9PSEU</name>
<dbReference type="OrthoDB" id="3525364at2"/>
<dbReference type="InterPro" id="IPR050361">
    <property type="entry name" value="MPP/UQCRC_Complex"/>
</dbReference>
<dbReference type="InterPro" id="IPR011249">
    <property type="entry name" value="Metalloenz_LuxS/M16"/>
</dbReference>
<evidence type="ECO:0000313" key="4">
    <source>
        <dbReference type="EMBL" id="PRY40493.1"/>
    </source>
</evidence>
<dbReference type="PANTHER" id="PTHR11851:SF49">
    <property type="entry name" value="MITOCHONDRIAL-PROCESSING PEPTIDASE SUBUNIT ALPHA"/>
    <property type="match status" value="1"/>
</dbReference>
<evidence type="ECO:0000313" key="5">
    <source>
        <dbReference type="Proteomes" id="UP000239494"/>
    </source>
</evidence>
<dbReference type="InterPro" id="IPR007863">
    <property type="entry name" value="Peptidase_M16_C"/>
</dbReference>
<dbReference type="Pfam" id="PF05193">
    <property type="entry name" value="Peptidase_M16_C"/>
    <property type="match status" value="1"/>
</dbReference>
<dbReference type="GO" id="GO:0046872">
    <property type="term" value="F:metal ion binding"/>
    <property type="evidence" value="ECO:0007669"/>
    <property type="project" value="InterPro"/>
</dbReference>
<dbReference type="EMBL" id="PVTF01000006">
    <property type="protein sequence ID" value="PRY40493.1"/>
    <property type="molecule type" value="Genomic_DNA"/>
</dbReference>
<evidence type="ECO:0000259" key="3">
    <source>
        <dbReference type="Pfam" id="PF05193"/>
    </source>
</evidence>
<dbReference type="AlphaFoldDB" id="A0A2T0T4D4"/>
<keyword evidence="5" id="KW-1185">Reference proteome</keyword>
<dbReference type="InterPro" id="IPR011765">
    <property type="entry name" value="Pept_M16_N"/>
</dbReference>
<reference evidence="4 5" key="1">
    <citation type="submission" date="2018-03" db="EMBL/GenBank/DDBJ databases">
        <title>Genomic Encyclopedia of Archaeal and Bacterial Type Strains, Phase II (KMG-II): from individual species to whole genera.</title>
        <authorList>
            <person name="Goeker M."/>
        </authorList>
    </citation>
    <scope>NUCLEOTIDE SEQUENCE [LARGE SCALE GENOMIC DNA]</scope>
    <source>
        <strain evidence="4 5">DSM 44720</strain>
    </source>
</reference>
<protein>
    <submittedName>
        <fullName evidence="4">Putative Zn-dependent peptidase</fullName>
    </submittedName>
</protein>
<sequence length="388" mass="40833">MIENPPVAAVLDPALRSTCLCLAVPRGARHDPQDRGGLAHVLEHVLMSAPIGSAGPLSEHVERLGGYANADTGLETMLYYVRVLAEDADEVADLLLRAVLEPAIDEGVLDSERAAVLQELAVAAADPADVVQDRFLAALFPEHPLGRPVGGTREEVEALTVGEVVKGHEVLFGHSVPVLAVVGPDLPGPLRSAAVARFAPQSGERHPLSSPHTTPLLQTTGFGWVAIGSRSAARGDNGAVWDVLSGLLGSSPSSVLYRELRGAGLAYSFQSWHRGYLEAGAWRVLIGVEPQNVVRAAKVVSRSLERFAERGPSRQDLDAAVRGLRASILFDQESPLDHARALALAYLPGADPHGEARLAALAAVTADDVAAAARSALEQLVVVSRSTS</sequence>
<feature type="domain" description="Peptidase M16 N-terminal" evidence="2">
    <location>
        <begin position="17"/>
        <end position="152"/>
    </location>
</feature>
<comment type="caution">
    <text evidence="4">The sequence shown here is derived from an EMBL/GenBank/DDBJ whole genome shotgun (WGS) entry which is preliminary data.</text>
</comment>